<keyword evidence="2" id="KW-0813">Transport</keyword>
<comment type="subcellular location">
    <subcellularLocation>
        <location evidence="1">Membrane</location>
        <topology evidence="1">Multi-pass membrane protein</topology>
    </subcellularLocation>
</comment>
<reference evidence="8 9" key="1">
    <citation type="submission" date="2016-07" db="EMBL/GenBank/DDBJ databases">
        <title>Pervasive Adenine N6-methylation of Active Genes in Fungi.</title>
        <authorList>
            <consortium name="DOE Joint Genome Institute"/>
            <person name="Mondo S.J."/>
            <person name="Dannebaum R.O."/>
            <person name="Kuo R.C."/>
            <person name="Labutti K."/>
            <person name="Haridas S."/>
            <person name="Kuo A."/>
            <person name="Salamov A."/>
            <person name="Ahrendt S.R."/>
            <person name="Lipzen A."/>
            <person name="Sullivan W."/>
            <person name="Andreopoulos W.B."/>
            <person name="Clum A."/>
            <person name="Lindquist E."/>
            <person name="Daum C."/>
            <person name="Ramamoorthy G.K."/>
            <person name="Gryganskyi A."/>
            <person name="Culley D."/>
            <person name="Magnuson J.K."/>
            <person name="James T.Y."/>
            <person name="O'Malley M.A."/>
            <person name="Stajich J.E."/>
            <person name="Spatafora J.W."/>
            <person name="Visel A."/>
            <person name="Grigoriev I.V."/>
        </authorList>
    </citation>
    <scope>NUCLEOTIDE SEQUENCE [LARGE SCALE GENOMIC DNA]</scope>
    <source>
        <strain evidence="8 9">62-1032</strain>
    </source>
</reference>
<feature type="transmembrane region" description="Helical" evidence="6">
    <location>
        <begin position="89"/>
        <end position="109"/>
    </location>
</feature>
<evidence type="ECO:0000256" key="3">
    <source>
        <dbReference type="ARBA" id="ARBA00022692"/>
    </source>
</evidence>
<dbReference type="PROSITE" id="PS50850">
    <property type="entry name" value="MFS"/>
    <property type="match status" value="1"/>
</dbReference>
<evidence type="ECO:0000256" key="6">
    <source>
        <dbReference type="SAM" id="Phobius"/>
    </source>
</evidence>
<keyword evidence="3 6" id="KW-0812">Transmembrane</keyword>
<feature type="transmembrane region" description="Helical" evidence="6">
    <location>
        <begin position="377"/>
        <end position="398"/>
    </location>
</feature>
<dbReference type="InterPro" id="IPR020846">
    <property type="entry name" value="MFS_dom"/>
</dbReference>
<feature type="transmembrane region" description="Helical" evidence="6">
    <location>
        <begin position="287"/>
        <end position="308"/>
    </location>
</feature>
<sequence length="503" mass="55666">MSSDSKPIVAHIESTAGIQPEQVGEIQQEIDKLMLLTEDEFKAEEKKLLRKIDSTLLPTLFLLLILNYLDRNALASARVQGIEADLGMAGTNFNTAVSVLFVGYILGQVPSNMILARSRPSIYLSICVFVWGMVSLCTGFVKNYEQLLAVRVLLGVAESPYFGGALFLLSTWYTKRELAFRTAFLYSGSLLSGAFSGFISAGIQKGLDGAHGLESWRWLFIIEGAITAFVALLAILILPDYPATTRWLSTREKALAVYRLEKDVGSKDEDNVHFLTSLKMALTDYRLYLLAVIIITKTTAGAVTQFFPTVVQTFGFSKEITLLLTAPPYLVTTVLSIIISRMSDRKPERCFHLAIPLAIGMIGFIISAATTKTAPRYFSLFLMLGGLFGSYNIALAWISSSFPRPRSKRAVAYATINSLGNIAQIWSPYLYPKSDGPKYSTAFITNSVMTAASIAFCLILRYCLKRNNEQMDRQEQEDLETASRLDKDSAGAPAVQKQIRYVL</sequence>
<accession>A0A1Y2D6V2</accession>
<feature type="transmembrane region" description="Helical" evidence="6">
    <location>
        <begin position="147"/>
        <end position="171"/>
    </location>
</feature>
<feature type="transmembrane region" description="Helical" evidence="6">
    <location>
        <begin position="215"/>
        <end position="238"/>
    </location>
</feature>
<name>A0A1Y2D6V2_9BASI</name>
<feature type="domain" description="Major facilitator superfamily (MFS) profile" evidence="7">
    <location>
        <begin position="56"/>
        <end position="465"/>
    </location>
</feature>
<feature type="transmembrane region" description="Helical" evidence="6">
    <location>
        <begin position="183"/>
        <end position="203"/>
    </location>
</feature>
<organism evidence="8 9">
    <name type="scientific">Leucosporidium creatinivorum</name>
    <dbReference type="NCBI Taxonomy" id="106004"/>
    <lineage>
        <taxon>Eukaryota</taxon>
        <taxon>Fungi</taxon>
        <taxon>Dikarya</taxon>
        <taxon>Basidiomycota</taxon>
        <taxon>Pucciniomycotina</taxon>
        <taxon>Microbotryomycetes</taxon>
        <taxon>Leucosporidiales</taxon>
        <taxon>Leucosporidium</taxon>
    </lineage>
</organism>
<dbReference type="SUPFAM" id="SSF103473">
    <property type="entry name" value="MFS general substrate transporter"/>
    <property type="match status" value="1"/>
</dbReference>
<keyword evidence="4 6" id="KW-1133">Transmembrane helix</keyword>
<proteinExistence type="predicted"/>
<evidence type="ECO:0000256" key="4">
    <source>
        <dbReference type="ARBA" id="ARBA00022989"/>
    </source>
</evidence>
<feature type="transmembrane region" description="Helical" evidence="6">
    <location>
        <begin position="351"/>
        <end position="371"/>
    </location>
</feature>
<feature type="transmembrane region" description="Helical" evidence="6">
    <location>
        <begin position="410"/>
        <end position="431"/>
    </location>
</feature>
<dbReference type="InterPro" id="IPR036259">
    <property type="entry name" value="MFS_trans_sf"/>
</dbReference>
<feature type="transmembrane region" description="Helical" evidence="6">
    <location>
        <begin position="320"/>
        <end position="339"/>
    </location>
</feature>
<dbReference type="AlphaFoldDB" id="A0A1Y2D6V2"/>
<evidence type="ECO:0000313" key="8">
    <source>
        <dbReference type="EMBL" id="ORY54884.1"/>
    </source>
</evidence>
<evidence type="ECO:0000256" key="1">
    <source>
        <dbReference type="ARBA" id="ARBA00004141"/>
    </source>
</evidence>
<dbReference type="FunFam" id="1.20.1250.20:FF:000013">
    <property type="entry name" value="MFS general substrate transporter"/>
    <property type="match status" value="1"/>
</dbReference>
<keyword evidence="9" id="KW-1185">Reference proteome</keyword>
<feature type="transmembrane region" description="Helical" evidence="6">
    <location>
        <begin position="121"/>
        <end position="141"/>
    </location>
</feature>
<dbReference type="Gene3D" id="1.20.1250.20">
    <property type="entry name" value="MFS general substrate transporter like domains"/>
    <property type="match status" value="2"/>
</dbReference>
<dbReference type="PANTHER" id="PTHR43791">
    <property type="entry name" value="PERMEASE-RELATED"/>
    <property type="match status" value="1"/>
</dbReference>
<dbReference type="InParanoid" id="A0A1Y2D6V2"/>
<dbReference type="Proteomes" id="UP000193467">
    <property type="component" value="Unassembled WGS sequence"/>
</dbReference>
<dbReference type="Pfam" id="PF07690">
    <property type="entry name" value="MFS_1"/>
    <property type="match status" value="1"/>
</dbReference>
<dbReference type="GO" id="GO:0022857">
    <property type="term" value="F:transmembrane transporter activity"/>
    <property type="evidence" value="ECO:0007669"/>
    <property type="project" value="InterPro"/>
</dbReference>
<evidence type="ECO:0000313" key="9">
    <source>
        <dbReference type="Proteomes" id="UP000193467"/>
    </source>
</evidence>
<dbReference type="InterPro" id="IPR011701">
    <property type="entry name" value="MFS"/>
</dbReference>
<dbReference type="PANTHER" id="PTHR43791:SF92">
    <property type="entry name" value="AGL026WP"/>
    <property type="match status" value="1"/>
</dbReference>
<dbReference type="FunFam" id="1.20.1250.20:FF:000057">
    <property type="entry name" value="MFS general substrate transporter"/>
    <property type="match status" value="1"/>
</dbReference>
<comment type="caution">
    <text evidence="8">The sequence shown here is derived from an EMBL/GenBank/DDBJ whole genome shotgun (WGS) entry which is preliminary data.</text>
</comment>
<dbReference type="OrthoDB" id="2985014at2759"/>
<evidence type="ECO:0000256" key="2">
    <source>
        <dbReference type="ARBA" id="ARBA00022448"/>
    </source>
</evidence>
<dbReference type="GO" id="GO:0016020">
    <property type="term" value="C:membrane"/>
    <property type="evidence" value="ECO:0007669"/>
    <property type="project" value="UniProtKB-SubCell"/>
</dbReference>
<dbReference type="EMBL" id="MCGR01000094">
    <property type="protein sequence ID" value="ORY54884.1"/>
    <property type="molecule type" value="Genomic_DNA"/>
</dbReference>
<dbReference type="STRING" id="106004.A0A1Y2D6V2"/>
<evidence type="ECO:0000259" key="7">
    <source>
        <dbReference type="PROSITE" id="PS50850"/>
    </source>
</evidence>
<feature type="transmembrane region" description="Helical" evidence="6">
    <location>
        <begin position="443"/>
        <end position="464"/>
    </location>
</feature>
<protein>
    <submittedName>
        <fullName evidence="8">Putative nicotinamide mononucleotide permease</fullName>
    </submittedName>
</protein>
<evidence type="ECO:0000256" key="5">
    <source>
        <dbReference type="ARBA" id="ARBA00023136"/>
    </source>
</evidence>
<gene>
    <name evidence="8" type="ORF">BCR35DRAFT_284558</name>
</gene>
<keyword evidence="5 6" id="KW-0472">Membrane</keyword>